<name>A0A8D5ZI10_9CREN</name>
<accession>A0A8D5ZI10</accession>
<dbReference type="KEGG" id="csty:KN1_01790"/>
<protein>
    <submittedName>
        <fullName evidence="1">Uncharacterized protein</fullName>
    </submittedName>
</protein>
<dbReference type="Proteomes" id="UP000825123">
    <property type="component" value="Chromosome"/>
</dbReference>
<evidence type="ECO:0000313" key="2">
    <source>
        <dbReference type="Proteomes" id="UP000825123"/>
    </source>
</evidence>
<proteinExistence type="predicted"/>
<gene>
    <name evidence="1" type="ORF">KN1_01790</name>
</gene>
<organism evidence="1 2">
    <name type="scientific">Stygiolobus caldivivus</name>
    <dbReference type="NCBI Taxonomy" id="2824673"/>
    <lineage>
        <taxon>Archaea</taxon>
        <taxon>Thermoproteota</taxon>
        <taxon>Thermoprotei</taxon>
        <taxon>Sulfolobales</taxon>
        <taxon>Sulfolobaceae</taxon>
        <taxon>Stygiolobus</taxon>
    </lineage>
</organism>
<evidence type="ECO:0000313" key="1">
    <source>
        <dbReference type="EMBL" id="BCU68882.1"/>
    </source>
</evidence>
<dbReference type="EMBL" id="AP024597">
    <property type="protein sequence ID" value="BCU68882.1"/>
    <property type="molecule type" value="Genomic_DNA"/>
</dbReference>
<keyword evidence="2" id="KW-1185">Reference proteome</keyword>
<dbReference type="AlphaFoldDB" id="A0A8D5ZI10"/>
<sequence length="73" mass="8137">MVCPPLSRVIGVIGLSATYGTPYPRVGCTTLMVTRFTKYDHVMGKRYTVEGYPYCRAHLARLARDTRAVNKGV</sequence>
<reference evidence="1 2" key="1">
    <citation type="submission" date="2021-04" db="EMBL/GenBank/DDBJ databases">
        <title>Complete genome sequence of Stygiolobus sp. KN-1.</title>
        <authorList>
            <person name="Nakamura K."/>
            <person name="Sakai H."/>
            <person name="Kurosawa N."/>
        </authorList>
    </citation>
    <scope>NUCLEOTIDE SEQUENCE [LARGE SCALE GENOMIC DNA]</scope>
    <source>
        <strain evidence="1 2">KN-1</strain>
    </source>
</reference>